<dbReference type="Pfam" id="PF07012">
    <property type="entry name" value="Curlin_rpt"/>
    <property type="match status" value="2"/>
</dbReference>
<evidence type="ECO:0000256" key="2">
    <source>
        <dbReference type="ARBA" id="ARBA00022729"/>
    </source>
</evidence>
<feature type="signal peptide" evidence="3">
    <location>
        <begin position="1"/>
        <end position="19"/>
    </location>
</feature>
<proteinExistence type="inferred from homology"/>
<dbReference type="EMBL" id="JADKYU010000088">
    <property type="protein sequence ID" value="MBF4983109.1"/>
    <property type="molecule type" value="Genomic_DNA"/>
</dbReference>
<sequence>MKSSIISALSLLIGGIAFAQTSQTRQSIVAPVQQISPTAGATVGGNYSNIDQKGVGSDALVQQQGTANASFIEQTGTDASNRNSVDVLQWGNVSALSGEENYSEIKQDGAGNNFSVFQQGDKNEVFGTQTGLDNTALVQQGADLAQQAQDNLALVDQNGKDNDAEIQQRFDN</sequence>
<name>A0ABS0A2I7_9FLAO</name>
<accession>A0ABS0A2I7</accession>
<evidence type="ECO:0000256" key="3">
    <source>
        <dbReference type="SAM" id="SignalP"/>
    </source>
</evidence>
<comment type="caution">
    <text evidence="4">The sequence shown here is derived from an EMBL/GenBank/DDBJ whole genome shotgun (WGS) entry which is preliminary data.</text>
</comment>
<feature type="chain" id="PRO_5046776501" description="Curlin" evidence="3">
    <location>
        <begin position="20"/>
        <end position="172"/>
    </location>
</feature>
<feature type="non-terminal residue" evidence="4">
    <location>
        <position position="172"/>
    </location>
</feature>
<keyword evidence="5" id="KW-1185">Reference proteome</keyword>
<comment type="similarity">
    <text evidence="1">Belongs to the CsgA/CsgB family.</text>
</comment>
<gene>
    <name evidence="4" type="ORF">FNJ87_01725</name>
</gene>
<evidence type="ECO:0000256" key="1">
    <source>
        <dbReference type="ARBA" id="ARBA00009766"/>
    </source>
</evidence>
<protein>
    <recommendedName>
        <fullName evidence="6">Curlin</fullName>
    </recommendedName>
</protein>
<evidence type="ECO:0000313" key="5">
    <source>
        <dbReference type="Proteomes" id="UP001194729"/>
    </source>
</evidence>
<reference evidence="4 5" key="1">
    <citation type="submission" date="2020-11" db="EMBL/GenBank/DDBJ databases">
        <title>P. mediterranea TC4 genome.</title>
        <authorList>
            <person name="Molmeret M."/>
        </authorList>
    </citation>
    <scope>NUCLEOTIDE SEQUENCE [LARGE SCALE GENOMIC DNA]</scope>
    <source>
        <strain evidence="4 5">TC4</strain>
    </source>
</reference>
<evidence type="ECO:0000313" key="4">
    <source>
        <dbReference type="EMBL" id="MBF4983109.1"/>
    </source>
</evidence>
<dbReference type="InterPro" id="IPR009742">
    <property type="entry name" value="Curlin_rpt"/>
</dbReference>
<keyword evidence="2 3" id="KW-0732">Signal</keyword>
<organism evidence="4 5">
    <name type="scientific">Nonlabens mediterrranea</name>
    <dbReference type="NCBI Taxonomy" id="1419947"/>
    <lineage>
        <taxon>Bacteria</taxon>
        <taxon>Pseudomonadati</taxon>
        <taxon>Bacteroidota</taxon>
        <taxon>Flavobacteriia</taxon>
        <taxon>Flavobacteriales</taxon>
        <taxon>Flavobacteriaceae</taxon>
        <taxon>Nonlabens</taxon>
    </lineage>
</organism>
<evidence type="ECO:0008006" key="6">
    <source>
        <dbReference type="Google" id="ProtNLM"/>
    </source>
</evidence>
<dbReference type="Proteomes" id="UP001194729">
    <property type="component" value="Unassembled WGS sequence"/>
</dbReference>